<dbReference type="InterPro" id="IPR023753">
    <property type="entry name" value="FAD/NAD-binding_dom"/>
</dbReference>
<dbReference type="Gene3D" id="1.10.1060.10">
    <property type="entry name" value="Alpha-helical ferredoxin"/>
    <property type="match status" value="1"/>
</dbReference>
<dbReference type="AlphaFoldDB" id="A0A4R3UEW9"/>
<dbReference type="RefSeq" id="WP_132576182.1">
    <property type="nucleotide sequence ID" value="NZ_CBCSGL010000052.1"/>
</dbReference>
<evidence type="ECO:0000259" key="1">
    <source>
        <dbReference type="PROSITE" id="PS51379"/>
    </source>
</evidence>
<dbReference type="InterPro" id="IPR017896">
    <property type="entry name" value="4Fe4S_Fe-S-bd"/>
</dbReference>
<dbReference type="PANTHER" id="PTHR42783">
    <property type="entry name" value="GLUTAMATE SYNTHASE [NADPH] SMALL CHAIN"/>
    <property type="match status" value="1"/>
</dbReference>
<dbReference type="PROSITE" id="PS51379">
    <property type="entry name" value="4FE4S_FER_2"/>
    <property type="match status" value="1"/>
</dbReference>
<name>A0A4R3UEW9_ROSSA</name>
<dbReference type="InterPro" id="IPR009051">
    <property type="entry name" value="Helical_ferredxn"/>
</dbReference>
<comment type="caution">
    <text evidence="2">The sequence shown here is derived from an EMBL/GenBank/DDBJ whole genome shotgun (WGS) entry which is preliminary data.</text>
</comment>
<dbReference type="InterPro" id="IPR028261">
    <property type="entry name" value="DPD_II"/>
</dbReference>
<dbReference type="SUPFAM" id="SSF46548">
    <property type="entry name" value="alpha-helical ferredoxin"/>
    <property type="match status" value="1"/>
</dbReference>
<proteinExistence type="predicted"/>
<dbReference type="Pfam" id="PF07992">
    <property type="entry name" value="Pyr_redox_2"/>
    <property type="match status" value="1"/>
</dbReference>
<sequence length="460" mass="48864">MDPADLKSGRLSPADYARNFGDAHPPLNRTQALIEAERCYYCFDAPCQTACPTGIDVPSFIQRIAQDNLRGAAEAILTANPLGGICARVCPTEVLCEQACVRNANESKPVEIGLLQRFAVEGHFAQGGKPLFTRGQPTGRRVAVVGAGPAGLAAAHGLAWRGHEVTLFDAADKLGGLNEYGLATYKVAGGFAQREIAWLLSIGGITPRLNCRLGRDITLDGLLAEHDAVFLGLGLQGVNALGIAEPELPDLQSSVRDAVDFIAELRQNAPEIVPVGRRVVVIGGGMTAVDAAVQSRLLGAEQVTLIYRRGPEGLSASEYEQHWAQTHGVSIRCWARPLAVEAAGGVLRGMRFAATRLEDGRLVDTGEQFFVEADLVLRAIGQAYEAEPAGQAIALEGGRIRTDADGATSHPRVWAGGDCRAGGRDLTVEAVEQGKRAAQAIDRTIGLSPVRHLDKEARHG</sequence>
<gene>
    <name evidence="2" type="ORF">EV671_10427</name>
</gene>
<dbReference type="InterPro" id="IPR036188">
    <property type="entry name" value="FAD/NAD-bd_sf"/>
</dbReference>
<dbReference type="Pfam" id="PF14691">
    <property type="entry name" value="Fer4_20"/>
    <property type="match status" value="1"/>
</dbReference>
<evidence type="ECO:0000313" key="2">
    <source>
        <dbReference type="EMBL" id="TCU88258.1"/>
    </source>
</evidence>
<dbReference type="PRINTS" id="PR00419">
    <property type="entry name" value="ADXRDTASE"/>
</dbReference>
<keyword evidence="3" id="KW-1185">Reference proteome</keyword>
<evidence type="ECO:0000313" key="3">
    <source>
        <dbReference type="Proteomes" id="UP000295110"/>
    </source>
</evidence>
<dbReference type="SUPFAM" id="SSF51971">
    <property type="entry name" value="Nucleotide-binding domain"/>
    <property type="match status" value="1"/>
</dbReference>
<protein>
    <submittedName>
        <fullName evidence="2">Glutamate synthase (NADPH/NADH) small chain</fullName>
    </submittedName>
</protein>
<accession>A0A4R3UEW9</accession>
<dbReference type="Proteomes" id="UP000295110">
    <property type="component" value="Unassembled WGS sequence"/>
</dbReference>
<dbReference type="PANTHER" id="PTHR42783:SF3">
    <property type="entry name" value="GLUTAMATE SYNTHASE [NADPH] SMALL CHAIN-RELATED"/>
    <property type="match status" value="1"/>
</dbReference>
<reference evidence="2 3" key="1">
    <citation type="submission" date="2019-03" db="EMBL/GenBank/DDBJ databases">
        <title>Genomic Encyclopedia of Type Strains, Phase IV (KMG-IV): sequencing the most valuable type-strain genomes for metagenomic binning, comparative biology and taxonomic classification.</title>
        <authorList>
            <person name="Goeker M."/>
        </authorList>
    </citation>
    <scope>NUCLEOTIDE SEQUENCE [LARGE SCALE GENOMIC DNA]</scope>
    <source>
        <strain evidence="2 3">DSM 654</strain>
    </source>
</reference>
<dbReference type="GO" id="GO:0051536">
    <property type="term" value="F:iron-sulfur cluster binding"/>
    <property type="evidence" value="ECO:0007669"/>
    <property type="project" value="InterPro"/>
</dbReference>
<dbReference type="EMBL" id="SMBU01000042">
    <property type="protein sequence ID" value="TCU88258.1"/>
    <property type="molecule type" value="Genomic_DNA"/>
</dbReference>
<feature type="domain" description="4Fe-4S ferredoxin-type" evidence="1">
    <location>
        <begin position="30"/>
        <end position="63"/>
    </location>
</feature>
<dbReference type="Gene3D" id="3.50.50.60">
    <property type="entry name" value="FAD/NAD(P)-binding domain"/>
    <property type="match status" value="2"/>
</dbReference>
<organism evidence="2 3">
    <name type="scientific">Roseateles saccharophilus</name>
    <name type="common">Pseudomonas saccharophila</name>
    <dbReference type="NCBI Taxonomy" id="304"/>
    <lineage>
        <taxon>Bacteria</taxon>
        <taxon>Pseudomonadati</taxon>
        <taxon>Pseudomonadota</taxon>
        <taxon>Betaproteobacteria</taxon>
        <taxon>Burkholderiales</taxon>
        <taxon>Sphaerotilaceae</taxon>
        <taxon>Roseateles</taxon>
    </lineage>
</organism>
<dbReference type="GO" id="GO:0016491">
    <property type="term" value="F:oxidoreductase activity"/>
    <property type="evidence" value="ECO:0007669"/>
    <property type="project" value="InterPro"/>
</dbReference>
<dbReference type="OrthoDB" id="9803192at2"/>